<proteinExistence type="predicted"/>
<dbReference type="InterPro" id="IPR010921">
    <property type="entry name" value="Trp_repressor/repl_initiator"/>
</dbReference>
<evidence type="ECO:0000313" key="2">
    <source>
        <dbReference type="EMBL" id="AFO51581.1"/>
    </source>
</evidence>
<keyword evidence="3" id="KW-1185">Reference proteome</keyword>
<dbReference type="Gene3D" id="3.40.50.300">
    <property type="entry name" value="P-loop containing nucleotide triphosphate hydrolases"/>
    <property type="match status" value="1"/>
</dbReference>
<evidence type="ECO:0000259" key="1">
    <source>
        <dbReference type="SMART" id="SM00760"/>
    </source>
</evidence>
<dbReference type="AlphaFoldDB" id="I7CEC4"/>
<dbReference type="HOGENOM" id="CLU_801266_0_0_14"/>
<dbReference type="SUPFAM" id="SSF48295">
    <property type="entry name" value="TrpR-like"/>
    <property type="match status" value="1"/>
</dbReference>
<dbReference type="InterPro" id="IPR027417">
    <property type="entry name" value="P-loop_NTPase"/>
</dbReference>
<reference evidence="2 3" key="1">
    <citation type="journal article" date="2012" name="J. Bacteriol.">
        <title>Genome Sequence of "Candidatus Mycoplasma haemolamae" Strain Purdue, a Red Blood Cell Pathogen of Alpacas (Vicugna pacos) and Llamas (Lama glama).</title>
        <authorList>
            <person name="Guimaraes A.M."/>
            <person name="Toth B."/>
            <person name="Santos A.P."/>
            <person name="do Nascimento N.C."/>
            <person name="Kritchevsky J.E."/>
            <person name="Messick J.B."/>
        </authorList>
    </citation>
    <scope>NUCLEOTIDE SEQUENCE [LARGE SCALE GENOMIC DNA]</scope>
    <source>
        <strain evidence="2 3">Purdue</strain>
    </source>
</reference>
<dbReference type="InterPro" id="IPR013159">
    <property type="entry name" value="DnaA_C"/>
</dbReference>
<dbReference type="GO" id="GO:0006270">
    <property type="term" value="P:DNA replication initiation"/>
    <property type="evidence" value="ECO:0007669"/>
    <property type="project" value="InterPro"/>
</dbReference>
<evidence type="ECO:0000313" key="3">
    <source>
        <dbReference type="Proteomes" id="UP000006502"/>
    </source>
</evidence>
<dbReference type="GO" id="GO:0043565">
    <property type="term" value="F:sequence-specific DNA binding"/>
    <property type="evidence" value="ECO:0007669"/>
    <property type="project" value="InterPro"/>
</dbReference>
<sequence>MKYFLKTKTNREFELLFKVRKVKDPGEQLKEELRKELREFLYLSKFEIYIENPETKPILERLREVVFKAEDKSFLLIGNEGSGKSFAIKQLLRERDFLYLDLRYFRKKVLIYQGKEREFVNYFSTQPLVVFDNLESISKKTTSFKLLNSIKELREELSKPNIFISSAELDTPEESFFDSDWEKLYWSSPSQPFALELIKSLLTRFYSSLRLTESAIVLLSFLLGNNLKVLINRLLKLFLFLESFEYTSSIIDSKELKELFDELFPLKEKKELISYEDNSQLKAICRKKNFSIEEIRSSSRKKRIVFERDQIIYIMKEKLNFSVLDISRILLKSKSGVFYSFKKILRKREDETFRDYFDYLTKI</sequence>
<dbReference type="Pfam" id="PF08299">
    <property type="entry name" value="Bac_DnaA_C"/>
    <property type="match status" value="1"/>
</dbReference>
<dbReference type="KEGG" id="mhl:MHLP_00005"/>
<dbReference type="EMBL" id="CP003731">
    <property type="protein sequence ID" value="AFO51581.1"/>
    <property type="molecule type" value="Genomic_DNA"/>
</dbReference>
<dbReference type="GO" id="GO:0005524">
    <property type="term" value="F:ATP binding"/>
    <property type="evidence" value="ECO:0007669"/>
    <property type="project" value="InterPro"/>
</dbReference>
<feature type="domain" description="Chromosomal replication initiator DnaA C-terminal" evidence="1">
    <location>
        <begin position="281"/>
        <end position="344"/>
    </location>
</feature>
<dbReference type="SMART" id="SM00760">
    <property type="entry name" value="Bac_DnaA_C"/>
    <property type="match status" value="1"/>
</dbReference>
<dbReference type="SUPFAM" id="SSF52540">
    <property type="entry name" value="P-loop containing nucleoside triphosphate hydrolases"/>
    <property type="match status" value="1"/>
</dbReference>
<dbReference type="GO" id="GO:0006275">
    <property type="term" value="P:regulation of DNA replication"/>
    <property type="evidence" value="ECO:0007669"/>
    <property type="project" value="InterPro"/>
</dbReference>
<dbReference type="STRING" id="1212765.MHLP_00005"/>
<organism evidence="2 3">
    <name type="scientific">Mycoplasma haematolamae (strain Purdue)</name>
    <dbReference type="NCBI Taxonomy" id="1212765"/>
    <lineage>
        <taxon>Bacteria</taxon>
        <taxon>Bacillati</taxon>
        <taxon>Mycoplasmatota</taxon>
        <taxon>Mollicutes</taxon>
        <taxon>Mycoplasmataceae</taxon>
        <taxon>Mycoplasma</taxon>
    </lineage>
</organism>
<dbReference type="Proteomes" id="UP000006502">
    <property type="component" value="Chromosome"/>
</dbReference>
<protein>
    <submittedName>
        <fullName evidence="2">DnaA chromosomal replication initiation protein</fullName>
    </submittedName>
</protein>
<dbReference type="PATRIC" id="fig|1212765.3.peg.1"/>
<dbReference type="Gene3D" id="1.10.1750.10">
    <property type="match status" value="1"/>
</dbReference>
<reference evidence="3" key="2">
    <citation type="submission" date="2012-07" db="EMBL/GenBank/DDBJ databases">
        <title>Complete genome sequence of 'Candidatus Mycoplasma haemolamae'.</title>
        <authorList>
            <person name="Guimaraes A.M.S."/>
            <person name="Toth B."/>
            <person name="Santos A.P."/>
            <person name="Nascimento N.C."/>
            <person name="Sojka J.E."/>
            <person name="Messick J.B."/>
        </authorList>
    </citation>
    <scope>NUCLEOTIDE SEQUENCE [LARGE SCALE GENOMIC DNA]</scope>
    <source>
        <strain evidence="3">Purdue</strain>
    </source>
</reference>
<accession>I7CEC4</accession>
<gene>
    <name evidence="2" type="ordered locus">MHLP_00005</name>
</gene>
<name>I7CEC4_MYCHA</name>